<dbReference type="InterPro" id="IPR004113">
    <property type="entry name" value="FAD-bd_oxidored_4_C"/>
</dbReference>
<dbReference type="Gene3D" id="1.10.45.10">
    <property type="entry name" value="Vanillyl-alcohol Oxidase, Chain A, domain 4"/>
    <property type="match status" value="1"/>
</dbReference>
<feature type="domain" description="4Fe-4S ferredoxin-type" evidence="11">
    <location>
        <begin position="529"/>
        <end position="560"/>
    </location>
</feature>
<keyword evidence="4" id="KW-0479">Metal-binding</keyword>
<proteinExistence type="inferred from homology"/>
<dbReference type="InterPro" id="IPR016167">
    <property type="entry name" value="FAD-bd_PCMH_sub1"/>
</dbReference>
<dbReference type="Pfam" id="PF01565">
    <property type="entry name" value="FAD_binding_4"/>
    <property type="match status" value="1"/>
</dbReference>
<evidence type="ECO:0000313" key="14">
    <source>
        <dbReference type="Proteomes" id="UP000255177"/>
    </source>
</evidence>
<dbReference type="RefSeq" id="WP_115085216.1">
    <property type="nucleotide sequence ID" value="NZ_CBCSFG010000004.1"/>
</dbReference>
<feature type="domain" description="FAD-binding PCMH-type" evidence="12">
    <location>
        <begin position="37"/>
        <end position="265"/>
    </location>
</feature>
<dbReference type="Pfam" id="PF02754">
    <property type="entry name" value="CCG"/>
    <property type="match status" value="1"/>
</dbReference>
<evidence type="ECO:0000256" key="5">
    <source>
        <dbReference type="ARBA" id="ARBA00022827"/>
    </source>
</evidence>
<dbReference type="FunFam" id="1.10.1060.10:FF:000019">
    <property type="entry name" value="Oxidoreductase/iron-sulfur cluster-binding protein"/>
    <property type="match status" value="1"/>
</dbReference>
<dbReference type="InterPro" id="IPR016171">
    <property type="entry name" value="Vanillyl_alc_oxidase_C-sub2"/>
</dbReference>
<keyword evidence="9" id="KW-0411">Iron-sulfur</keyword>
<sequence length="936" mass="102268">MSLPAAFLDSVARLIPGERRFDDPLSTLAFGTDASFYRLIPKLVVRVESEDEVVALLKLAQRERVPVTFRAAGTSLSGQAISDSVLIVLGDNWNGREIRHQGQQIRLQPGVIGAQANAWLAPFGRKIGPDPASINACKIGGIVANNASGMCCGTAQNTYHTLAGMRLVLADGTRLDSEDPASVAAFEQSHASLLDELTRLARETRANTELAAKIRHKYRLKNTTGLSLNALIDYDQPLDILSHLLVGSEGTLGFISAVTYDTVVDHPNKASALIVFPDVETCCNAVTVLKSQPVSAVELLDRRSLRSVQDKPGMPAFVQQLSDGACALLIESRAATQALLHEQLAQIMASLAGFPVEKQVDFTEDAKENAKLWAIRKDTFPAVGAVRKTGTTVIIEDVTFPVEQLAIGVNRLIALFDKHRYDEAILFGHALEGNLHFVFTQGFNSAEEVARYQAFMDDVAQLVAVEFGGSLKAEHGTGRNMAPFVELEWGSDAYRLMWQLKRLLDPNGILNPDVVLSEDPQIHLKNLKPLPAADEIVDKCIECGFCEPVCPSKGLTLSPRQRIVMWRDIQAKKRAGSDTRELERDYQYQGIDTCAATGLCAQRCPVGINTGELVKKLRAQAADHVKTADWLADNFHTALSGARFTLQAANGARRLLGAPRLSRLSASLNTLSHGRVPQWTPAMPQPLKAVQFTPASNDARPRVVYLAACVSRVMGPAAADREQTSLLDKTRALLEKAGYQVIFPDNQDNLCCGQPFASKGYAEQAEHKRQELINALLHASRGGLDPIYCDTSPCTLRLVQDLAETRLDLYDPVRFIRTHLVDKLEFTPQDEPIAVHVTCSTQHLGESQALIDLARRCSKQVVVPEGIHCCGFAGDKGFTTPELNAHSLRSLRDAVQYCSEGISTSRTCEIGLSNHGGIDYHGLVYLVDRVTRARAI</sequence>
<keyword evidence="7" id="KW-0560">Oxidoreductase</keyword>
<evidence type="ECO:0000256" key="4">
    <source>
        <dbReference type="ARBA" id="ARBA00022723"/>
    </source>
</evidence>
<dbReference type="Gene3D" id="3.30.70.2190">
    <property type="match status" value="1"/>
</dbReference>
<evidence type="ECO:0000259" key="11">
    <source>
        <dbReference type="PROSITE" id="PS51379"/>
    </source>
</evidence>
<keyword evidence="3" id="KW-0285">Flavoprotein</keyword>
<dbReference type="AlphaFoldDB" id="A0A380SW18"/>
<dbReference type="SUPFAM" id="SSF55103">
    <property type="entry name" value="FAD-linked oxidases, C-terminal domain"/>
    <property type="match status" value="1"/>
</dbReference>
<dbReference type="GO" id="GO:0046872">
    <property type="term" value="F:metal ion binding"/>
    <property type="evidence" value="ECO:0007669"/>
    <property type="project" value="UniProtKB-KW"/>
</dbReference>
<dbReference type="InterPro" id="IPR017900">
    <property type="entry name" value="4Fe4S_Fe_S_CS"/>
</dbReference>
<dbReference type="GO" id="GO:0008720">
    <property type="term" value="F:D-lactate dehydrogenase (NAD+) activity"/>
    <property type="evidence" value="ECO:0007669"/>
    <property type="project" value="TreeGrafter"/>
</dbReference>
<dbReference type="PANTHER" id="PTHR11748:SF111">
    <property type="entry name" value="D-LACTATE DEHYDROGENASE, MITOCHONDRIAL-RELATED"/>
    <property type="match status" value="1"/>
</dbReference>
<dbReference type="SUPFAM" id="SSF56176">
    <property type="entry name" value="FAD-binding/transporter-associated domain-like"/>
    <property type="match status" value="1"/>
</dbReference>
<dbReference type="Proteomes" id="UP000255177">
    <property type="component" value="Unassembled WGS sequence"/>
</dbReference>
<dbReference type="SUPFAM" id="SSF46548">
    <property type="entry name" value="alpha-helical ferredoxin"/>
    <property type="match status" value="1"/>
</dbReference>
<keyword evidence="8" id="KW-0408">Iron</keyword>
<name>A0A380SW18_9PSED</name>
<reference evidence="14" key="1">
    <citation type="submission" date="2018-07" db="EMBL/GenBank/DDBJ databases">
        <authorList>
            <person name="Blom J."/>
        </authorList>
    </citation>
    <scope>NUCLEOTIDE SEQUENCE [LARGE SCALE GENOMIC DNA]</scope>
    <source>
        <strain evidence="14">CCOS 864</strain>
    </source>
</reference>
<gene>
    <name evidence="13" type="primary">glcD</name>
    <name evidence="13" type="ORF">CCOS864_00862</name>
</gene>
<dbReference type="InterPro" id="IPR016166">
    <property type="entry name" value="FAD-bd_PCMH"/>
</dbReference>
<evidence type="ECO:0000313" key="13">
    <source>
        <dbReference type="EMBL" id="SUQ61446.1"/>
    </source>
</evidence>
<dbReference type="EMBL" id="UIDD01000003">
    <property type="protein sequence ID" value="SUQ61446.1"/>
    <property type="molecule type" value="Genomic_DNA"/>
</dbReference>
<dbReference type="FunFam" id="3.30.70.2740:FF:000006">
    <property type="entry name" value="NAD-independent D-lactate dehydrogenase"/>
    <property type="match status" value="1"/>
</dbReference>
<dbReference type="GO" id="GO:1903457">
    <property type="term" value="P:lactate catabolic process"/>
    <property type="evidence" value="ECO:0007669"/>
    <property type="project" value="TreeGrafter"/>
</dbReference>
<dbReference type="InterPro" id="IPR004017">
    <property type="entry name" value="Cys_rich_dom"/>
</dbReference>
<keyword evidence="5" id="KW-0274">FAD</keyword>
<dbReference type="PROSITE" id="PS51387">
    <property type="entry name" value="FAD_PCMH"/>
    <property type="match status" value="1"/>
</dbReference>
<dbReference type="EC" id="1.1.2.4" evidence="10"/>
<evidence type="ECO:0000256" key="3">
    <source>
        <dbReference type="ARBA" id="ARBA00022630"/>
    </source>
</evidence>
<dbReference type="Gene3D" id="3.30.465.10">
    <property type="match status" value="1"/>
</dbReference>
<dbReference type="FunFam" id="3.30.43.10:FF:000018">
    <property type="entry name" value="D-lactate dehydrogenase (Dld)"/>
    <property type="match status" value="1"/>
</dbReference>
<dbReference type="InterPro" id="IPR036318">
    <property type="entry name" value="FAD-bd_PCMH-like_sf"/>
</dbReference>
<dbReference type="FunFam" id="1.10.45.10:FF:000001">
    <property type="entry name" value="D-lactate dehydrogenase mitochondrial"/>
    <property type="match status" value="1"/>
</dbReference>
<dbReference type="InterPro" id="IPR016164">
    <property type="entry name" value="FAD-linked_Oxase-like_C"/>
</dbReference>
<evidence type="ECO:0000256" key="9">
    <source>
        <dbReference type="ARBA" id="ARBA00023014"/>
    </source>
</evidence>
<evidence type="ECO:0000256" key="2">
    <source>
        <dbReference type="ARBA" id="ARBA00008000"/>
    </source>
</evidence>
<dbReference type="Gene3D" id="3.30.43.10">
    <property type="entry name" value="Uridine Diphospho-n-acetylenolpyruvylglucosamine Reductase, domain 2"/>
    <property type="match status" value="1"/>
</dbReference>
<dbReference type="Pfam" id="PF13183">
    <property type="entry name" value="Fer4_8"/>
    <property type="match status" value="1"/>
</dbReference>
<evidence type="ECO:0000256" key="1">
    <source>
        <dbReference type="ARBA" id="ARBA00001974"/>
    </source>
</evidence>
<comment type="cofactor">
    <cofactor evidence="1">
        <name>FAD</name>
        <dbReference type="ChEBI" id="CHEBI:57692"/>
    </cofactor>
</comment>
<dbReference type="InterPro" id="IPR016169">
    <property type="entry name" value="FAD-bd_PCMH_sub2"/>
</dbReference>
<dbReference type="PANTHER" id="PTHR11748">
    <property type="entry name" value="D-LACTATE DEHYDROGENASE"/>
    <property type="match status" value="1"/>
</dbReference>
<dbReference type="Gene3D" id="1.10.1060.10">
    <property type="entry name" value="Alpha-helical ferredoxin"/>
    <property type="match status" value="1"/>
</dbReference>
<evidence type="ECO:0000259" key="12">
    <source>
        <dbReference type="PROSITE" id="PS51387"/>
    </source>
</evidence>
<dbReference type="Pfam" id="PF02913">
    <property type="entry name" value="FAD-oxidase_C"/>
    <property type="match status" value="1"/>
</dbReference>
<dbReference type="Gene3D" id="3.30.70.2740">
    <property type="match status" value="1"/>
</dbReference>
<evidence type="ECO:0000256" key="8">
    <source>
        <dbReference type="ARBA" id="ARBA00023004"/>
    </source>
</evidence>
<organism evidence="13 14">
    <name type="scientific">Pseudomonas wadenswilerensis</name>
    <dbReference type="NCBI Taxonomy" id="1785161"/>
    <lineage>
        <taxon>Bacteria</taxon>
        <taxon>Pseudomonadati</taxon>
        <taxon>Pseudomonadota</taxon>
        <taxon>Gammaproteobacteria</taxon>
        <taxon>Pseudomonadales</taxon>
        <taxon>Pseudomonadaceae</taxon>
        <taxon>Pseudomonas</taxon>
    </lineage>
</organism>
<keyword evidence="6" id="KW-0809">Transit peptide</keyword>
<dbReference type="PROSITE" id="PS00198">
    <property type="entry name" value="4FE4S_FER_1"/>
    <property type="match status" value="1"/>
</dbReference>
<dbReference type="FunFam" id="3.30.465.10:FF:000026">
    <property type="entry name" value="D-lactate dehydrogenase (Dld)"/>
    <property type="match status" value="1"/>
</dbReference>
<dbReference type="PROSITE" id="PS51379">
    <property type="entry name" value="4FE4S_FER_2"/>
    <property type="match status" value="1"/>
</dbReference>
<dbReference type="GO" id="GO:0051536">
    <property type="term" value="F:iron-sulfur cluster binding"/>
    <property type="evidence" value="ECO:0007669"/>
    <property type="project" value="UniProtKB-KW"/>
</dbReference>
<dbReference type="GO" id="GO:0004458">
    <property type="term" value="F:D-lactate dehydrogenase (cytochrome) activity"/>
    <property type="evidence" value="ECO:0007669"/>
    <property type="project" value="UniProtKB-EC"/>
</dbReference>
<comment type="similarity">
    <text evidence="2">Belongs to the FAD-binding oxidoreductase/transferase type 4 family.</text>
</comment>
<dbReference type="InterPro" id="IPR006094">
    <property type="entry name" value="Oxid_FAD_bind_N"/>
</dbReference>
<evidence type="ECO:0000256" key="10">
    <source>
        <dbReference type="ARBA" id="ARBA00038897"/>
    </source>
</evidence>
<evidence type="ECO:0000256" key="6">
    <source>
        <dbReference type="ARBA" id="ARBA00022946"/>
    </source>
</evidence>
<protein>
    <recommendedName>
        <fullName evidence="10">D-lactate dehydrogenase (cytochrome)</fullName>
        <ecNumber evidence="10">1.1.2.4</ecNumber>
    </recommendedName>
</protein>
<accession>A0A380SW18</accession>
<dbReference type="GO" id="GO:0071949">
    <property type="term" value="F:FAD binding"/>
    <property type="evidence" value="ECO:0007669"/>
    <property type="project" value="InterPro"/>
</dbReference>
<dbReference type="InterPro" id="IPR009051">
    <property type="entry name" value="Helical_ferredxn"/>
</dbReference>
<keyword evidence="14" id="KW-1185">Reference proteome</keyword>
<evidence type="ECO:0000256" key="7">
    <source>
        <dbReference type="ARBA" id="ARBA00023002"/>
    </source>
</evidence>
<dbReference type="InterPro" id="IPR017896">
    <property type="entry name" value="4Fe4S_Fe-S-bd"/>
</dbReference>